<feature type="domain" description="Tip attachment protein J" evidence="2">
    <location>
        <begin position="700"/>
        <end position="851"/>
    </location>
</feature>
<dbReference type="Proteomes" id="UP000033441">
    <property type="component" value="Unassembled WGS sequence"/>
</dbReference>
<dbReference type="Pfam" id="PF13550">
    <property type="entry name" value="Phage-tail_3"/>
    <property type="match status" value="1"/>
</dbReference>
<dbReference type="PATRIC" id="fig|1359152.3.peg.375"/>
<sequence>MSSPLFTAIADAIEKNLTQIILKPMESILGSKISKDLTQAFLHREQFSTHADAILQKNLKILSSTYGRTIPKIYGTTRVVGNIIWAKPIQYSQHQQVLHNSSQSSTKSTTTTSYNATLAIAICQGPIHEISKIWANEKPLNLATITYRLYKGTETQDPDPLILNTEANAPAYRGIAYIVIENLPLQNYNNSIPSIVFEVTAYPEEFLQNHVSKQILAIHTVGPGEFTYDTKIQKRFNVETINGKEIPYGTAKNINGEFDNTYSILGLNSLHNYCANVQWIAVTVHWFASHSDIQKCTLKPGTSLTTALKTIPDTWQVGNYNCSNAHAIPLVNNHPKFEGTTSDTSLLRYISELRSRKYKVLLLLKVVVLNGDDFKLHCEDAKHVNKFFEQQYQPFVAHYYKLSKNAIDAFVIASGLSQLTKIQDENDKFPTVTSLRTIASHAKTFLGNSVIITYAADYDEYHSHNGVHNMDELWLSSAIDVIGINAYFPLLPPGLSFEKLSIEEIAKLWESGEGYSYFYDETDTDKKRPIAYTHPRSAWKNIQYWWESRIKSTAKTADRTGKLIDKKIWFIEYGFRSVENCINRNTSLDFMNDIMDYTSSINIDYLSQKVAIEGTLKAWKSSNMVERMFLYGWDLRPQRNTDTNSFKRWQSSFFVNRKIMLITLLDIIQDVLQCSGIDKLTVNIQNIDKAIYGYSISKKLSAWDIIKELQSVYNFTIREESNQITLYSMPPENVIAISKNDIEVENCTVTRTAANLHNTPVLFYISMRFDYQIRSQSYSTHKTTHNITDTVHTSLVLDDKQAEKIVLHTYDEIITKNTIYKMTLPLRYLHLKIGDIIEVKLEYLNDTIKIMEMRILSTHIHIMGYACSVAPFNAGVFPI</sequence>
<proteinExistence type="predicted"/>
<dbReference type="InterPro" id="IPR025195">
    <property type="entry name" value="GTA_TIM_dom"/>
</dbReference>
<feature type="domain" description="GTA TIM-barrel-like" evidence="1">
    <location>
        <begin position="391"/>
        <end position="637"/>
    </location>
</feature>
<protein>
    <submittedName>
        <fullName evidence="3">GTA TIM-barrel-like domain protein</fullName>
    </submittedName>
</protein>
<dbReference type="SUPFAM" id="SSF51445">
    <property type="entry name" value="(Trans)glycosidases"/>
    <property type="match status" value="1"/>
</dbReference>
<comment type="caution">
    <text evidence="3">The sequence shown here is derived from an EMBL/GenBank/DDBJ whole genome shotgun (WGS) entry which is preliminary data.</text>
</comment>
<dbReference type="AlphaFoldDB" id="A0A0F3N8J8"/>
<dbReference type="Gene3D" id="3.20.20.80">
    <property type="entry name" value="Glycosidases"/>
    <property type="match status" value="1"/>
</dbReference>
<dbReference type="Pfam" id="PF13547">
    <property type="entry name" value="GTA_TIM"/>
    <property type="match status" value="1"/>
</dbReference>
<evidence type="ECO:0000313" key="4">
    <source>
        <dbReference type="Proteomes" id="UP000033441"/>
    </source>
</evidence>
<gene>
    <name evidence="3" type="ORF">APHMUC_0357</name>
</gene>
<dbReference type="EMBL" id="LANV01000001">
    <property type="protein sequence ID" value="KJV64403.1"/>
    <property type="molecule type" value="Genomic_DNA"/>
</dbReference>
<evidence type="ECO:0000259" key="1">
    <source>
        <dbReference type="Pfam" id="PF13547"/>
    </source>
</evidence>
<evidence type="ECO:0000259" key="2">
    <source>
        <dbReference type="Pfam" id="PF13550"/>
    </source>
</evidence>
<evidence type="ECO:0000313" key="3">
    <source>
        <dbReference type="EMBL" id="KJV64403.1"/>
    </source>
</evidence>
<organism evidence="3 4">
    <name type="scientific">Anaplasma phagocytophilum str. ApMUC09</name>
    <dbReference type="NCBI Taxonomy" id="1359152"/>
    <lineage>
        <taxon>Bacteria</taxon>
        <taxon>Pseudomonadati</taxon>
        <taxon>Pseudomonadota</taxon>
        <taxon>Alphaproteobacteria</taxon>
        <taxon>Rickettsiales</taxon>
        <taxon>Anaplasmataceae</taxon>
        <taxon>Anaplasma</taxon>
        <taxon>phagocytophilum group</taxon>
    </lineage>
</organism>
<dbReference type="CDD" id="cd19607">
    <property type="entry name" value="GTA_TIM-barrel-like"/>
    <property type="match status" value="1"/>
</dbReference>
<accession>A0A0F3N8J8</accession>
<reference evidence="3 4" key="1">
    <citation type="submission" date="2015-02" db="EMBL/GenBank/DDBJ databases">
        <title>Genome Sequencing of Rickettsiales.</title>
        <authorList>
            <person name="Daugherty S.C."/>
            <person name="Su Q."/>
            <person name="Abolude K."/>
            <person name="Beier-Sexton M."/>
            <person name="Carlyon J.A."/>
            <person name="Carter R."/>
            <person name="Day N.P."/>
            <person name="Dumler S.J."/>
            <person name="Dyachenko V."/>
            <person name="Godinez A."/>
            <person name="Kurtti T.J."/>
            <person name="Lichay M."/>
            <person name="Mullins K.E."/>
            <person name="Ott S."/>
            <person name="Pappas-Brown V."/>
            <person name="Paris D.H."/>
            <person name="Patel P."/>
            <person name="Richards A.L."/>
            <person name="Sadzewicz L."/>
            <person name="Sears K."/>
            <person name="Seidman D."/>
            <person name="Sengamalay N."/>
            <person name="Stenos J."/>
            <person name="Tallon L.J."/>
            <person name="Vincent G."/>
            <person name="Fraser C.M."/>
            <person name="Munderloh U."/>
            <person name="Dunning-Hotopp J.C."/>
        </authorList>
    </citation>
    <scope>NUCLEOTIDE SEQUENCE [LARGE SCALE GENOMIC DNA]</scope>
    <source>
        <strain evidence="3 4">ApMUC09</strain>
    </source>
</reference>
<dbReference type="InterPro" id="IPR032876">
    <property type="entry name" value="J_dom"/>
</dbReference>
<name>A0A0F3N8J8_ANAPH</name>
<dbReference type="InterPro" id="IPR017853">
    <property type="entry name" value="GH"/>
</dbReference>